<feature type="region of interest" description="Disordered" evidence="3">
    <location>
        <begin position="508"/>
        <end position="536"/>
    </location>
</feature>
<dbReference type="PROSITE" id="PS50014">
    <property type="entry name" value="BROMODOMAIN_2"/>
    <property type="match status" value="2"/>
</dbReference>
<dbReference type="EMBL" id="JAUCMV010000006">
    <property type="protein sequence ID" value="KAK0390481.1"/>
    <property type="molecule type" value="Genomic_DNA"/>
</dbReference>
<feature type="domain" description="Bromo" evidence="4">
    <location>
        <begin position="122"/>
        <end position="194"/>
    </location>
</feature>
<feature type="compositionally biased region" description="Low complexity" evidence="3">
    <location>
        <begin position="694"/>
        <end position="711"/>
    </location>
</feature>
<keyword evidence="7" id="KW-1185">Reference proteome</keyword>
<accession>A0AA39LAE9</accession>
<evidence type="ECO:0000259" key="5">
    <source>
        <dbReference type="PROSITE" id="PS51525"/>
    </source>
</evidence>
<feature type="compositionally biased region" description="Basic and acidic residues" evidence="3">
    <location>
        <begin position="1074"/>
        <end position="1096"/>
    </location>
</feature>
<dbReference type="SMART" id="SM00297">
    <property type="entry name" value="BROMO"/>
    <property type="match status" value="2"/>
</dbReference>
<gene>
    <name evidence="6" type="ORF">QR680_019371</name>
</gene>
<feature type="compositionally biased region" description="Basic and acidic residues" evidence="3">
    <location>
        <begin position="862"/>
        <end position="875"/>
    </location>
</feature>
<feature type="region of interest" description="Disordered" evidence="3">
    <location>
        <begin position="259"/>
        <end position="281"/>
    </location>
</feature>
<feature type="compositionally biased region" description="Low complexity" evidence="3">
    <location>
        <begin position="1050"/>
        <end position="1069"/>
    </location>
</feature>
<feature type="compositionally biased region" description="Gly residues" evidence="3">
    <location>
        <begin position="967"/>
        <end position="978"/>
    </location>
</feature>
<protein>
    <recommendedName>
        <fullName evidence="8">Bromo domain-containing protein</fullName>
    </recommendedName>
</protein>
<dbReference type="GO" id="GO:0005634">
    <property type="term" value="C:nucleus"/>
    <property type="evidence" value="ECO:0007669"/>
    <property type="project" value="TreeGrafter"/>
</dbReference>
<feature type="region of interest" description="Disordered" evidence="3">
    <location>
        <begin position="1021"/>
        <end position="1102"/>
    </location>
</feature>
<feature type="compositionally biased region" description="Pro residues" evidence="3">
    <location>
        <begin position="712"/>
        <end position="722"/>
    </location>
</feature>
<name>A0AA39LAE9_9BILA</name>
<dbReference type="GO" id="GO:0006338">
    <property type="term" value="P:chromatin remodeling"/>
    <property type="evidence" value="ECO:0007669"/>
    <property type="project" value="TreeGrafter"/>
</dbReference>
<dbReference type="AlphaFoldDB" id="A0AA39LAE9"/>
<reference evidence="6" key="1">
    <citation type="submission" date="2023-06" db="EMBL/GenBank/DDBJ databases">
        <title>Genomic analysis of the entomopathogenic nematode Steinernema hermaphroditum.</title>
        <authorList>
            <person name="Schwarz E.M."/>
            <person name="Heppert J.K."/>
            <person name="Baniya A."/>
            <person name="Schwartz H.T."/>
            <person name="Tan C.-H."/>
            <person name="Antoshechkin I."/>
            <person name="Sternberg P.W."/>
            <person name="Goodrich-Blair H."/>
            <person name="Dillman A.R."/>
        </authorList>
    </citation>
    <scope>NUCLEOTIDE SEQUENCE</scope>
    <source>
        <strain evidence="6">PS9179</strain>
        <tissue evidence="6">Whole animal</tissue>
    </source>
</reference>
<dbReference type="Pfam" id="PF17105">
    <property type="entry name" value="BRD4_CDT"/>
    <property type="match status" value="1"/>
</dbReference>
<dbReference type="Pfam" id="PF00439">
    <property type="entry name" value="Bromodomain"/>
    <property type="match status" value="2"/>
</dbReference>
<proteinExistence type="predicted"/>
<dbReference type="Gene3D" id="1.20.920.10">
    <property type="entry name" value="Bromodomain-like"/>
    <property type="match status" value="3"/>
</dbReference>
<feature type="compositionally biased region" description="Polar residues" evidence="3">
    <location>
        <begin position="1038"/>
        <end position="1048"/>
    </location>
</feature>
<evidence type="ECO:0000313" key="6">
    <source>
        <dbReference type="EMBL" id="KAK0390481.1"/>
    </source>
</evidence>
<feature type="compositionally biased region" description="Low complexity" evidence="3">
    <location>
        <begin position="900"/>
        <end position="925"/>
    </location>
</feature>
<feature type="domain" description="Bromo" evidence="4">
    <location>
        <begin position="416"/>
        <end position="488"/>
    </location>
</feature>
<feature type="compositionally biased region" description="Low complexity" evidence="3">
    <location>
        <begin position="55"/>
        <end position="70"/>
    </location>
</feature>
<feature type="domain" description="NET" evidence="5">
    <location>
        <begin position="774"/>
        <end position="855"/>
    </location>
</feature>
<dbReference type="PRINTS" id="PR00503">
    <property type="entry name" value="BROMODOMAIN"/>
</dbReference>
<dbReference type="InterPro" id="IPR036427">
    <property type="entry name" value="Bromodomain-like_sf"/>
</dbReference>
<dbReference type="Gene3D" id="1.20.1270.220">
    <property type="match status" value="1"/>
</dbReference>
<feature type="region of interest" description="Disordered" evidence="3">
    <location>
        <begin position="848"/>
        <end position="1009"/>
    </location>
</feature>
<dbReference type="PROSITE" id="PS51525">
    <property type="entry name" value="NET"/>
    <property type="match status" value="1"/>
</dbReference>
<organism evidence="6 7">
    <name type="scientific">Steinernema hermaphroditum</name>
    <dbReference type="NCBI Taxonomy" id="289476"/>
    <lineage>
        <taxon>Eukaryota</taxon>
        <taxon>Metazoa</taxon>
        <taxon>Ecdysozoa</taxon>
        <taxon>Nematoda</taxon>
        <taxon>Chromadorea</taxon>
        <taxon>Rhabditida</taxon>
        <taxon>Tylenchina</taxon>
        <taxon>Panagrolaimomorpha</taxon>
        <taxon>Strongyloidoidea</taxon>
        <taxon>Steinernematidae</taxon>
        <taxon>Steinernema</taxon>
    </lineage>
</organism>
<dbReference type="InterPro" id="IPR038336">
    <property type="entry name" value="NET_sf"/>
</dbReference>
<feature type="region of interest" description="Disordered" evidence="3">
    <location>
        <begin position="662"/>
        <end position="788"/>
    </location>
</feature>
<dbReference type="Proteomes" id="UP001175271">
    <property type="component" value="Unassembled WGS sequence"/>
</dbReference>
<dbReference type="Pfam" id="PF17035">
    <property type="entry name" value="BET"/>
    <property type="match status" value="1"/>
</dbReference>
<dbReference type="InterPro" id="IPR050935">
    <property type="entry name" value="Bromo_chromatin_reader"/>
</dbReference>
<evidence type="ECO:0000256" key="3">
    <source>
        <dbReference type="SAM" id="MobiDB-lite"/>
    </source>
</evidence>
<dbReference type="GO" id="GO:0006355">
    <property type="term" value="P:regulation of DNA-templated transcription"/>
    <property type="evidence" value="ECO:0007669"/>
    <property type="project" value="TreeGrafter"/>
</dbReference>
<sequence length="1168" mass="127224">MNSATESDAPPALEMNGGVPMETAAGTNGVTAAADGDTIADDSGDGEAMQIVEDAGSSGSQAAGASGAGAHQDGEAPNPWDSPRQEPVHGIVQPRVLPPLGKPTRHTNQLEYIAQNVLKPALKHKHAWPFLKPVDAEKLNIPDYHKVIKRPMDMTTIEKRLKNCYYYSAKDCMKDIMTLFNNCYTYNPPTYEIYTMAKNLESLMLSKINGMPVDDFQSIFNNCYLFNQNEDDVSLMCKNVQMLYDEKIAGLPEQEIEITRPTQKRGKQSKRGGGAVGRTAAAATRGSVPLAQLPVDADCSAADVLNFFHNATLQVSMSASRESSIHRGAADSSITDESAMEGLDVTLPSKKGVKRKADTTTSVDGTPPARREQRPKKASYQPPNVDYSRMDPRFKGKLNESMKFCGKLIGDLLGKKYKSSVWPFMEPVDAEGLGCPDYYDIIKDPMDLSTMKKKFDSRQYSNPEEVKADILKIVNNCFLYNASGTPVNECGKVLKNILEDRWKHLPAEPRATPAPMETPSMKQAPPEPAASTSHAHPVVPSPIVKHEVAAPAPAAAAASVNSGIPPLVHVPIDDDDQINQLLLSIQAGQKWATHWLQELQRASQNVLMLIVQRQEARKNRESVPTLAPDAYNSIISVLSAVSQKPLEEIEAAVQHATLTPVTPAAPVTSTPMPTAQRGRKPGTKKSGANAKMEAPQVAQTPAPPAIQQAIPPRMPQMEPPAITPIQATPAVPPKSGRGRKPGSKNKPKPDPVAIVPAPPAATSTKELRDDYYFNTDDEHSSEPMTYEEKRQLSVDINKLPGDRLSKVVAIIESREDLHDFNPEEIEIDFETLKPTTLRELEAFVHSCLKRKPKKPYTSRNPVDLESRKKDLEARIQEMNSQSCRKVQNGRPGPSTQAQRSSNDNASSSESSSSDSSSSESSSSDSSDSESDNEEEAPKKPAPAPVAPKDEPRRASAVGQGPFNPIGAGAGRASGGYGESGAKAEGRSPSPTGQVHPGAAPLLVSNNPDVMTVGLGESILDQLLPGSHTNDSMTDRDSSSISNMGSWASLSKRPSQKSTSGSSSQVSKQQAALDQFRKQAKEKEERRKQLKEEEDRKRRQKELVAQAAAVHQQNQYNITAQVTEDKGPTDEDLEILRLREKERLEREAMESEIDMTSQMELMANFEAQF</sequence>
<dbReference type="SUPFAM" id="SSF47370">
    <property type="entry name" value="Bromodomain"/>
    <property type="match status" value="3"/>
</dbReference>
<evidence type="ECO:0000259" key="4">
    <source>
        <dbReference type="PROSITE" id="PS50014"/>
    </source>
</evidence>
<comment type="caution">
    <text evidence="6">The sequence shown here is derived from an EMBL/GenBank/DDBJ whole genome shotgun (WGS) entry which is preliminary data.</text>
</comment>
<feature type="compositionally biased region" description="Basic and acidic residues" evidence="3">
    <location>
        <begin position="765"/>
        <end position="788"/>
    </location>
</feature>
<evidence type="ECO:0000313" key="7">
    <source>
        <dbReference type="Proteomes" id="UP001175271"/>
    </source>
</evidence>
<feature type="compositionally biased region" description="Low complexity" evidence="3">
    <location>
        <begin position="662"/>
        <end position="675"/>
    </location>
</feature>
<feature type="compositionally biased region" description="Basic residues" evidence="3">
    <location>
        <begin position="736"/>
        <end position="746"/>
    </location>
</feature>
<dbReference type="PANTHER" id="PTHR22880">
    <property type="entry name" value="FALZ-RELATED BROMODOMAIN-CONTAINING PROTEINS"/>
    <property type="match status" value="1"/>
</dbReference>
<dbReference type="InterPro" id="IPR027353">
    <property type="entry name" value="NET_dom"/>
</dbReference>
<evidence type="ECO:0000256" key="2">
    <source>
        <dbReference type="PROSITE-ProRule" id="PRU00035"/>
    </source>
</evidence>
<evidence type="ECO:0008006" key="8">
    <source>
        <dbReference type="Google" id="ProtNLM"/>
    </source>
</evidence>
<dbReference type="PROSITE" id="PS00633">
    <property type="entry name" value="BROMODOMAIN_1"/>
    <property type="match status" value="2"/>
</dbReference>
<dbReference type="PANTHER" id="PTHR22880:SF225">
    <property type="entry name" value="BROMODOMAIN-CONTAINING PROTEIN BET-1-RELATED"/>
    <property type="match status" value="1"/>
</dbReference>
<dbReference type="FunFam" id="1.20.1270.220:FF:000001">
    <property type="entry name" value="bromodomain-containing protein 2 isoform X1"/>
    <property type="match status" value="1"/>
</dbReference>
<keyword evidence="1 2" id="KW-0103">Bromodomain</keyword>
<dbReference type="InterPro" id="IPR018359">
    <property type="entry name" value="Bromodomain_CS"/>
</dbReference>
<feature type="region of interest" description="Disordered" evidence="3">
    <location>
        <begin position="1"/>
        <end position="87"/>
    </location>
</feature>
<feature type="compositionally biased region" description="Low complexity" evidence="3">
    <location>
        <begin position="23"/>
        <end position="37"/>
    </location>
</feature>
<feature type="region of interest" description="Disordered" evidence="3">
    <location>
        <begin position="328"/>
        <end position="390"/>
    </location>
</feature>
<dbReference type="GO" id="GO:0000785">
    <property type="term" value="C:chromatin"/>
    <property type="evidence" value="ECO:0007669"/>
    <property type="project" value="TreeGrafter"/>
</dbReference>
<dbReference type="InterPro" id="IPR031354">
    <property type="entry name" value="BRD4_CDT"/>
</dbReference>
<dbReference type="InterPro" id="IPR001487">
    <property type="entry name" value="Bromodomain"/>
</dbReference>
<evidence type="ECO:0000256" key="1">
    <source>
        <dbReference type="ARBA" id="ARBA00023117"/>
    </source>
</evidence>